<reference evidence="5" key="1">
    <citation type="submission" date="2022-07" db="EMBL/GenBank/DDBJ databases">
        <title>Tahibacter sp., a new gammaproteobacterium isolated from the silt sample collected at pig farm.</title>
        <authorList>
            <person name="Chen H."/>
        </authorList>
    </citation>
    <scope>NUCLEOTIDE SEQUENCE</scope>
    <source>
        <strain evidence="5">P2K</strain>
    </source>
</reference>
<proteinExistence type="predicted"/>
<dbReference type="EMBL" id="JANFQO010000007">
    <property type="protein sequence ID" value="MCQ4165043.1"/>
    <property type="molecule type" value="Genomic_DNA"/>
</dbReference>
<sequence>MDAVVRGAAGCRRVVATALTTLFAISAPVAAQARTFEVIANPDMTFTPAALTIYQYDRVVFRNGGGLHNVVADDNSFRCAVNCNTNTAPSALAWSAGVQFRRPGSYGYFCEQHGDTTSGMRGLIVVIDRVFVDGFDVVQ</sequence>
<keyword evidence="1" id="KW-0479">Metal-binding</keyword>
<evidence type="ECO:0000256" key="1">
    <source>
        <dbReference type="ARBA" id="ARBA00022723"/>
    </source>
</evidence>
<dbReference type="Gene3D" id="2.60.40.420">
    <property type="entry name" value="Cupredoxins - blue copper proteins"/>
    <property type="match status" value="1"/>
</dbReference>
<evidence type="ECO:0000259" key="4">
    <source>
        <dbReference type="Pfam" id="PF00127"/>
    </source>
</evidence>
<evidence type="ECO:0000256" key="3">
    <source>
        <dbReference type="SAM" id="SignalP"/>
    </source>
</evidence>
<dbReference type="RefSeq" id="WP_255914097.1">
    <property type="nucleotide sequence ID" value="NZ_JANFQO010000007.1"/>
</dbReference>
<accession>A0ABT1QRX0</accession>
<dbReference type="InterPro" id="IPR033138">
    <property type="entry name" value="Cu_oxidase_CS"/>
</dbReference>
<dbReference type="InterPro" id="IPR008972">
    <property type="entry name" value="Cupredoxin"/>
</dbReference>
<dbReference type="SUPFAM" id="SSF49503">
    <property type="entry name" value="Cupredoxins"/>
    <property type="match status" value="1"/>
</dbReference>
<dbReference type="Pfam" id="PF00127">
    <property type="entry name" value="Copper-bind"/>
    <property type="match status" value="1"/>
</dbReference>
<dbReference type="InterPro" id="IPR000923">
    <property type="entry name" value="BlueCu_1"/>
</dbReference>
<dbReference type="PROSITE" id="PS00079">
    <property type="entry name" value="MULTICOPPER_OXIDASE1"/>
    <property type="match status" value="1"/>
</dbReference>
<evidence type="ECO:0000313" key="5">
    <source>
        <dbReference type="EMBL" id="MCQ4165043.1"/>
    </source>
</evidence>
<keyword evidence="6" id="KW-1185">Reference proteome</keyword>
<keyword evidence="2" id="KW-0186">Copper</keyword>
<evidence type="ECO:0000313" key="6">
    <source>
        <dbReference type="Proteomes" id="UP001165498"/>
    </source>
</evidence>
<dbReference type="Proteomes" id="UP001165498">
    <property type="component" value="Unassembled WGS sequence"/>
</dbReference>
<keyword evidence="3" id="KW-0732">Signal</keyword>
<feature type="domain" description="Blue (type 1) copper" evidence="4">
    <location>
        <begin position="40"/>
        <end position="126"/>
    </location>
</feature>
<comment type="caution">
    <text evidence="5">The sequence shown here is derived from an EMBL/GenBank/DDBJ whole genome shotgun (WGS) entry which is preliminary data.</text>
</comment>
<evidence type="ECO:0000256" key="2">
    <source>
        <dbReference type="ARBA" id="ARBA00023008"/>
    </source>
</evidence>
<organism evidence="5 6">
    <name type="scientific">Tahibacter harae</name>
    <dbReference type="NCBI Taxonomy" id="2963937"/>
    <lineage>
        <taxon>Bacteria</taxon>
        <taxon>Pseudomonadati</taxon>
        <taxon>Pseudomonadota</taxon>
        <taxon>Gammaproteobacteria</taxon>
        <taxon>Lysobacterales</taxon>
        <taxon>Rhodanobacteraceae</taxon>
        <taxon>Tahibacter</taxon>
    </lineage>
</organism>
<gene>
    <name evidence="5" type="ORF">NM961_10005</name>
</gene>
<name>A0ABT1QRX0_9GAMM</name>
<feature type="signal peptide" evidence="3">
    <location>
        <begin position="1"/>
        <end position="33"/>
    </location>
</feature>
<feature type="chain" id="PRO_5046585111" evidence="3">
    <location>
        <begin position="34"/>
        <end position="139"/>
    </location>
</feature>
<protein>
    <submittedName>
        <fullName evidence="5">Plastocyanin/azurin family copper-binding protein</fullName>
    </submittedName>
</protein>